<dbReference type="Pfam" id="PF09745">
    <property type="entry name" value="NSRP1_N"/>
    <property type="match status" value="1"/>
</dbReference>
<dbReference type="PANTHER" id="PTHR30060">
    <property type="entry name" value="INNER MEMBRANE PROTEIN"/>
    <property type="match status" value="1"/>
</dbReference>
<evidence type="ECO:0000256" key="1">
    <source>
        <dbReference type="ARBA" id="ARBA00010126"/>
    </source>
</evidence>
<dbReference type="GO" id="GO:0000381">
    <property type="term" value="P:regulation of alternative mRNA splicing, via spliceosome"/>
    <property type="evidence" value="ECO:0007669"/>
    <property type="project" value="InterPro"/>
</dbReference>
<keyword evidence="6" id="KW-1185">Reference proteome</keyword>
<gene>
    <name evidence="5" type="ORF">IEQ34_004432</name>
</gene>
<dbReference type="Proteomes" id="UP000775213">
    <property type="component" value="Unassembled WGS sequence"/>
</dbReference>
<dbReference type="AlphaFoldDB" id="A0AAV7HH80"/>
<feature type="compositionally biased region" description="Basic and acidic residues" evidence="3">
    <location>
        <begin position="296"/>
        <end position="311"/>
    </location>
</feature>
<comment type="similarity">
    <text evidence="1">Belongs to the NSRP1 family.</text>
</comment>
<dbReference type="EMBL" id="JAGFBR010000005">
    <property type="protein sequence ID" value="KAH0467194.1"/>
    <property type="molecule type" value="Genomic_DNA"/>
</dbReference>
<feature type="compositionally biased region" description="Basic and acidic residues" evidence="3">
    <location>
        <begin position="381"/>
        <end position="390"/>
    </location>
</feature>
<evidence type="ECO:0000313" key="5">
    <source>
        <dbReference type="EMBL" id="KAH0467194.1"/>
    </source>
</evidence>
<evidence type="ECO:0000256" key="2">
    <source>
        <dbReference type="ARBA" id="ARBA00023054"/>
    </source>
</evidence>
<comment type="caution">
    <text evidence="5">The sequence shown here is derived from an EMBL/GenBank/DDBJ whole genome shotgun (WGS) entry which is preliminary data.</text>
</comment>
<reference evidence="5 6" key="1">
    <citation type="journal article" date="2021" name="Hortic Res">
        <title>Chromosome-scale assembly of the Dendrobium chrysotoxum genome enhances the understanding of orchid evolution.</title>
        <authorList>
            <person name="Zhang Y."/>
            <person name="Zhang G.Q."/>
            <person name="Zhang D."/>
            <person name="Liu X.D."/>
            <person name="Xu X.Y."/>
            <person name="Sun W.H."/>
            <person name="Yu X."/>
            <person name="Zhu X."/>
            <person name="Wang Z.W."/>
            <person name="Zhao X."/>
            <person name="Zhong W.Y."/>
            <person name="Chen H."/>
            <person name="Yin W.L."/>
            <person name="Huang T."/>
            <person name="Niu S.C."/>
            <person name="Liu Z.J."/>
        </authorList>
    </citation>
    <scope>NUCLEOTIDE SEQUENCE [LARGE SCALE GENOMIC DNA]</scope>
    <source>
        <strain evidence="5">Lindl</strain>
    </source>
</reference>
<feature type="domain" description="Nuclear speckle splicing regulatory protein 1 N-terminal" evidence="4">
    <location>
        <begin position="132"/>
        <end position="248"/>
    </location>
</feature>
<protein>
    <recommendedName>
        <fullName evidence="4">Nuclear speckle splicing regulatory protein 1 N-terminal domain-containing protein</fullName>
    </recommendedName>
</protein>
<feature type="region of interest" description="Disordered" evidence="3">
    <location>
        <begin position="349"/>
        <end position="390"/>
    </location>
</feature>
<proteinExistence type="inferred from homology"/>
<organism evidence="5 6">
    <name type="scientific">Dendrobium chrysotoxum</name>
    <name type="common">Orchid</name>
    <dbReference type="NCBI Taxonomy" id="161865"/>
    <lineage>
        <taxon>Eukaryota</taxon>
        <taxon>Viridiplantae</taxon>
        <taxon>Streptophyta</taxon>
        <taxon>Embryophyta</taxon>
        <taxon>Tracheophyta</taxon>
        <taxon>Spermatophyta</taxon>
        <taxon>Magnoliopsida</taxon>
        <taxon>Liliopsida</taxon>
        <taxon>Asparagales</taxon>
        <taxon>Orchidaceae</taxon>
        <taxon>Epidendroideae</taxon>
        <taxon>Malaxideae</taxon>
        <taxon>Dendrobiinae</taxon>
        <taxon>Dendrobium</taxon>
    </lineage>
</organism>
<evidence type="ECO:0000259" key="4">
    <source>
        <dbReference type="Pfam" id="PF09745"/>
    </source>
</evidence>
<feature type="compositionally biased region" description="Basic and acidic residues" evidence="3">
    <location>
        <begin position="361"/>
        <end position="373"/>
    </location>
</feature>
<keyword evidence="2" id="KW-0175">Coiled coil</keyword>
<sequence>MKSGVLINNNLEPSRVWLSSSLFVVAVGLRCFAGGVEIARVASSAPSLLFDFAPSKTFPSCRIASYDILIGSNNGSSLAVKLRFPPDQQRKTASKPPIQPPASVFGDDDDDDDVTKEMSRQAVKSRALQMIDEQQKKTLEEDPLAFDYDGVYDEMKSATARSRVQDQSKREPKYITAIMESAKKREREHEIIYERKLLKERSKDDHVYEDKEKFVTKAYKEKLAERAKWLEEERLRGLREEKDDVTKKSDLTDFYFGLNKNVAFGAHSAHTSKPTKEQSISIAAAKADGNTSNAEAAKDPKQAREQRDEKPPASGFSEDFTGHASESDPVYLLPQDKIKVDATMSDADGKQIPLEQNIIKEPLEEVSEKKKADQATGGEMDSERFKRSEDAVAAARERFLARRNARQQQ</sequence>
<evidence type="ECO:0000256" key="3">
    <source>
        <dbReference type="SAM" id="MobiDB-lite"/>
    </source>
</evidence>
<name>A0AAV7HH80_DENCH</name>
<feature type="region of interest" description="Disordered" evidence="3">
    <location>
        <begin position="283"/>
        <end position="332"/>
    </location>
</feature>
<dbReference type="InterPro" id="IPR018612">
    <property type="entry name" value="NSRP1_N"/>
</dbReference>
<evidence type="ECO:0000313" key="6">
    <source>
        <dbReference type="Proteomes" id="UP000775213"/>
    </source>
</evidence>
<dbReference type="PANTHER" id="PTHR30060:SF0">
    <property type="entry name" value="COILED-COIL PROTEIN (DUF2040)-RELATED"/>
    <property type="match status" value="1"/>
</dbReference>
<feature type="region of interest" description="Disordered" evidence="3">
    <location>
        <begin position="87"/>
        <end position="120"/>
    </location>
</feature>
<accession>A0AAV7HH80</accession>